<comment type="function">
    <text evidence="11">Component of the ubiquinol-cytochrome c oxidoreductase, a multisubunit transmembrane complex that is part of the mitochondrial electron transport chain which drives oxidative phosphorylation. The complex plays an important role in the uptake of multiple carbon sources present in different host niches.</text>
</comment>
<evidence type="ECO:0000256" key="8">
    <source>
        <dbReference type="ARBA" id="ARBA00022989"/>
    </source>
</evidence>
<keyword evidence="9 11" id="KW-0496">Mitochondrion</keyword>
<keyword evidence="5" id="KW-0812">Transmembrane</keyword>
<dbReference type="GO" id="GO:0045275">
    <property type="term" value="C:respiratory chain complex III"/>
    <property type="evidence" value="ECO:0007669"/>
    <property type="project" value="UniProtKB-UniRule"/>
</dbReference>
<dbReference type="FunFam" id="1.20.5.260:FF:000001">
    <property type="entry name" value="Cytochrome b-c1 complex subunit 9"/>
    <property type="match status" value="1"/>
</dbReference>
<dbReference type="InterPro" id="IPR036656">
    <property type="entry name" value="QCR9_sf"/>
</dbReference>
<proteinExistence type="inferred from homology"/>
<dbReference type="EnsemblMetazoa" id="tetur19g01340.1">
    <property type="protein sequence ID" value="tetur19g01340.1"/>
    <property type="gene ID" value="tetur19g01340"/>
</dbReference>
<evidence type="ECO:0000256" key="2">
    <source>
        <dbReference type="ARBA" id="ARBA00007856"/>
    </source>
</evidence>
<keyword evidence="7 11" id="KW-0249">Electron transport</keyword>
<keyword evidence="6 11" id="KW-0999">Mitochondrion inner membrane</keyword>
<dbReference type="Pfam" id="PF05365">
    <property type="entry name" value="UCR_UQCRX_QCR9"/>
    <property type="match status" value="1"/>
</dbReference>
<evidence type="ECO:0000256" key="7">
    <source>
        <dbReference type="ARBA" id="ARBA00022982"/>
    </source>
</evidence>
<dbReference type="GO" id="GO:0005743">
    <property type="term" value="C:mitochondrial inner membrane"/>
    <property type="evidence" value="ECO:0007669"/>
    <property type="project" value="UniProtKB-SubCell"/>
</dbReference>
<dbReference type="InterPro" id="IPR008027">
    <property type="entry name" value="QCR9"/>
</dbReference>
<dbReference type="Gene3D" id="1.20.5.260">
    <property type="entry name" value="Cytochrome b-c1 complex subunit 9"/>
    <property type="match status" value="1"/>
</dbReference>
<dbReference type="PANTHER" id="PTHR12980">
    <property type="entry name" value="UBIQUINOL-CYTOCHROME C REDUCTASE COMPLEX, SUBUNIT X"/>
    <property type="match status" value="1"/>
</dbReference>
<dbReference type="STRING" id="32264.T1KS03"/>
<comment type="subcellular location">
    <subcellularLocation>
        <location evidence="1 11">Mitochondrion inner membrane</location>
        <topology evidence="1 11">Single-pass membrane protein</topology>
    </subcellularLocation>
</comment>
<dbReference type="AlphaFoldDB" id="T1KS03"/>
<reference evidence="13" key="1">
    <citation type="submission" date="2011-08" db="EMBL/GenBank/DDBJ databases">
        <authorList>
            <person name="Rombauts S."/>
        </authorList>
    </citation>
    <scope>NUCLEOTIDE SEQUENCE</scope>
    <source>
        <strain evidence="13">London</strain>
    </source>
</reference>
<keyword evidence="13" id="KW-1185">Reference proteome</keyword>
<keyword evidence="10" id="KW-0472">Membrane</keyword>
<name>T1KS03_TETUR</name>
<keyword evidence="3 11" id="KW-0813">Transport</keyword>
<sequence>MAVSNFVYNTFFKKSSSAALTVVVGAILFERGVDAFTDSVFEYYNRGRLWKNIAHLYPPKPED</sequence>
<keyword evidence="4 11" id="KW-0679">Respiratory chain</keyword>
<accession>T1KS03</accession>
<dbReference type="PANTHER" id="PTHR12980:SF0">
    <property type="entry name" value="CYTOCHROME B-C1 COMPLEX SUBUNIT 9"/>
    <property type="match status" value="1"/>
</dbReference>
<dbReference type="SUPFAM" id="SSF81514">
    <property type="entry name" value="Subunit X (non-heme 7 kDa protein) of cytochrome bc1 complex (Ubiquinol-cytochrome c reductase)"/>
    <property type="match status" value="1"/>
</dbReference>
<evidence type="ECO:0000256" key="5">
    <source>
        <dbReference type="ARBA" id="ARBA00022692"/>
    </source>
</evidence>
<evidence type="ECO:0000256" key="4">
    <source>
        <dbReference type="ARBA" id="ARBA00022660"/>
    </source>
</evidence>
<evidence type="ECO:0000256" key="11">
    <source>
        <dbReference type="RuleBase" id="RU368056"/>
    </source>
</evidence>
<dbReference type="Proteomes" id="UP000015104">
    <property type="component" value="Unassembled WGS sequence"/>
</dbReference>
<dbReference type="EMBL" id="CAEY01000421">
    <property type="status" value="NOT_ANNOTATED_CDS"/>
    <property type="molecule type" value="Genomic_DNA"/>
</dbReference>
<dbReference type="GO" id="GO:0006122">
    <property type="term" value="P:mitochondrial electron transport, ubiquinol to cytochrome c"/>
    <property type="evidence" value="ECO:0007669"/>
    <property type="project" value="UniProtKB-UniRule"/>
</dbReference>
<evidence type="ECO:0000256" key="3">
    <source>
        <dbReference type="ARBA" id="ARBA00022448"/>
    </source>
</evidence>
<comment type="subunit">
    <text evidence="11">Component of the ubiquinol-cytochrome c oxidoreductase (cytochrome b-c1 complex, complex III, CIII), a multisubunit enzyme composed of 3 respiratory subunits cytochrome b, cytochrome c1 and Rieske protein, 2 core protein subunits, and additional low-molecular weight protein subunits.</text>
</comment>
<evidence type="ECO:0000256" key="6">
    <source>
        <dbReference type="ARBA" id="ARBA00022792"/>
    </source>
</evidence>
<comment type="similarity">
    <text evidence="2 11">Belongs to the UQCR10/QCR9 family.</text>
</comment>
<organism evidence="12 13">
    <name type="scientific">Tetranychus urticae</name>
    <name type="common">Two-spotted spider mite</name>
    <dbReference type="NCBI Taxonomy" id="32264"/>
    <lineage>
        <taxon>Eukaryota</taxon>
        <taxon>Metazoa</taxon>
        <taxon>Ecdysozoa</taxon>
        <taxon>Arthropoda</taxon>
        <taxon>Chelicerata</taxon>
        <taxon>Arachnida</taxon>
        <taxon>Acari</taxon>
        <taxon>Acariformes</taxon>
        <taxon>Trombidiformes</taxon>
        <taxon>Prostigmata</taxon>
        <taxon>Eleutherengona</taxon>
        <taxon>Raphignathae</taxon>
        <taxon>Tetranychoidea</taxon>
        <taxon>Tetranychidae</taxon>
        <taxon>Tetranychus</taxon>
    </lineage>
</organism>
<evidence type="ECO:0000256" key="9">
    <source>
        <dbReference type="ARBA" id="ARBA00023128"/>
    </source>
</evidence>
<evidence type="ECO:0000313" key="13">
    <source>
        <dbReference type="Proteomes" id="UP000015104"/>
    </source>
</evidence>
<keyword evidence="8" id="KW-1133">Transmembrane helix</keyword>
<dbReference type="HOGENOM" id="CLU_171977_2_0_1"/>
<reference evidence="12" key="2">
    <citation type="submission" date="2015-06" db="UniProtKB">
        <authorList>
            <consortium name="EnsemblMetazoa"/>
        </authorList>
    </citation>
    <scope>IDENTIFICATION</scope>
</reference>
<protein>
    <recommendedName>
        <fullName evidence="11">Complex III subunit 9</fullName>
    </recommendedName>
</protein>
<evidence type="ECO:0000256" key="10">
    <source>
        <dbReference type="ARBA" id="ARBA00023136"/>
    </source>
</evidence>
<evidence type="ECO:0000313" key="12">
    <source>
        <dbReference type="EnsemblMetazoa" id="tetur19g01340.1"/>
    </source>
</evidence>
<evidence type="ECO:0000256" key="1">
    <source>
        <dbReference type="ARBA" id="ARBA00004434"/>
    </source>
</evidence>